<evidence type="ECO:0000256" key="2">
    <source>
        <dbReference type="ARBA" id="ARBA00022692"/>
    </source>
</evidence>
<sequence>MPRAIFLPAFAMVALTIVVWVRMYTMRIAQMKRERIHPQAVATSAQSAAKLTDSRAADNFRNLFELPVLFYLALAVAAVSGLVTTTTLVLAWLFVLLRVAHSAIQCSYNKVMHRFQVYFAGGVVLWLLWAWLAWLLFLR</sequence>
<keyword evidence="7" id="KW-1185">Reference proteome</keyword>
<evidence type="ECO:0000256" key="1">
    <source>
        <dbReference type="ARBA" id="ARBA00004370"/>
    </source>
</evidence>
<dbReference type="InterPro" id="IPR001129">
    <property type="entry name" value="Membr-assoc_MAPEG"/>
</dbReference>
<name>A0ABV7XHY1_9GAMM</name>
<dbReference type="EMBL" id="JBHRYA010000003">
    <property type="protein sequence ID" value="MFC3715361.1"/>
    <property type="molecule type" value="Genomic_DNA"/>
</dbReference>
<protein>
    <submittedName>
        <fullName evidence="6">MAPEG family protein</fullName>
    </submittedName>
</protein>
<evidence type="ECO:0000256" key="4">
    <source>
        <dbReference type="ARBA" id="ARBA00023136"/>
    </source>
</evidence>
<evidence type="ECO:0000313" key="6">
    <source>
        <dbReference type="EMBL" id="MFC3715361.1"/>
    </source>
</evidence>
<dbReference type="Proteomes" id="UP001595705">
    <property type="component" value="Unassembled WGS sequence"/>
</dbReference>
<dbReference type="Gene3D" id="1.20.120.550">
    <property type="entry name" value="Membrane associated eicosanoid/glutathione metabolism-like domain"/>
    <property type="match status" value="1"/>
</dbReference>
<organism evidence="6 7">
    <name type="scientific">Luteimonas soli</name>
    <dbReference type="NCBI Taxonomy" id="1648966"/>
    <lineage>
        <taxon>Bacteria</taxon>
        <taxon>Pseudomonadati</taxon>
        <taxon>Pseudomonadota</taxon>
        <taxon>Gammaproteobacteria</taxon>
        <taxon>Lysobacterales</taxon>
        <taxon>Lysobacteraceae</taxon>
        <taxon>Luteimonas</taxon>
    </lineage>
</organism>
<evidence type="ECO:0000313" key="7">
    <source>
        <dbReference type="Proteomes" id="UP001595705"/>
    </source>
</evidence>
<dbReference type="Pfam" id="PF01124">
    <property type="entry name" value="MAPEG"/>
    <property type="match status" value="1"/>
</dbReference>
<keyword evidence="3 5" id="KW-1133">Transmembrane helix</keyword>
<keyword evidence="4 5" id="KW-0472">Membrane</keyword>
<feature type="transmembrane region" description="Helical" evidence="5">
    <location>
        <begin position="6"/>
        <end position="25"/>
    </location>
</feature>
<feature type="transmembrane region" description="Helical" evidence="5">
    <location>
        <begin position="68"/>
        <end position="95"/>
    </location>
</feature>
<comment type="caution">
    <text evidence="6">The sequence shown here is derived from an EMBL/GenBank/DDBJ whole genome shotgun (WGS) entry which is preliminary data.</text>
</comment>
<evidence type="ECO:0000256" key="5">
    <source>
        <dbReference type="SAM" id="Phobius"/>
    </source>
</evidence>
<dbReference type="SUPFAM" id="SSF161084">
    <property type="entry name" value="MAPEG domain-like"/>
    <property type="match status" value="1"/>
</dbReference>
<feature type="transmembrane region" description="Helical" evidence="5">
    <location>
        <begin position="115"/>
        <end position="138"/>
    </location>
</feature>
<dbReference type="RefSeq" id="WP_386742485.1">
    <property type="nucleotide sequence ID" value="NZ_JBHRYA010000003.1"/>
</dbReference>
<keyword evidence="2 5" id="KW-0812">Transmembrane</keyword>
<evidence type="ECO:0000256" key="3">
    <source>
        <dbReference type="ARBA" id="ARBA00022989"/>
    </source>
</evidence>
<dbReference type="InterPro" id="IPR023352">
    <property type="entry name" value="MAPEG-like_dom_sf"/>
</dbReference>
<gene>
    <name evidence="6" type="ORF">ACFONC_04255</name>
</gene>
<comment type="subcellular location">
    <subcellularLocation>
        <location evidence="1">Membrane</location>
    </subcellularLocation>
</comment>
<reference evidence="7" key="1">
    <citation type="journal article" date="2019" name="Int. J. Syst. Evol. Microbiol.">
        <title>The Global Catalogue of Microorganisms (GCM) 10K type strain sequencing project: providing services to taxonomists for standard genome sequencing and annotation.</title>
        <authorList>
            <consortium name="The Broad Institute Genomics Platform"/>
            <consortium name="The Broad Institute Genome Sequencing Center for Infectious Disease"/>
            <person name="Wu L."/>
            <person name="Ma J."/>
        </authorList>
    </citation>
    <scope>NUCLEOTIDE SEQUENCE [LARGE SCALE GENOMIC DNA]</scope>
    <source>
        <strain evidence="7">KCTC 42441</strain>
    </source>
</reference>
<accession>A0ABV7XHY1</accession>
<proteinExistence type="predicted"/>